<comment type="caution">
    <text evidence="1">The sequence shown here is derived from an EMBL/GenBank/DDBJ whole genome shotgun (WGS) entry which is preliminary data.</text>
</comment>
<protein>
    <submittedName>
        <fullName evidence="1">Uncharacterized protein</fullName>
    </submittedName>
</protein>
<sequence>MISFKPSNLPCMLPDSPRMLFTFASKMTCIVCISSKNSTQNSYLIPQRYLTVLDLKQHLHYFTLAG</sequence>
<organism evidence="1 2">
    <name type="scientific">Eucalyptus grandis</name>
    <name type="common">Flooded gum</name>
    <dbReference type="NCBI Taxonomy" id="71139"/>
    <lineage>
        <taxon>Eukaryota</taxon>
        <taxon>Viridiplantae</taxon>
        <taxon>Streptophyta</taxon>
        <taxon>Embryophyta</taxon>
        <taxon>Tracheophyta</taxon>
        <taxon>Spermatophyta</taxon>
        <taxon>Magnoliopsida</taxon>
        <taxon>eudicotyledons</taxon>
        <taxon>Gunneridae</taxon>
        <taxon>Pentapetalae</taxon>
        <taxon>rosids</taxon>
        <taxon>malvids</taxon>
        <taxon>Myrtales</taxon>
        <taxon>Myrtaceae</taxon>
        <taxon>Myrtoideae</taxon>
        <taxon>Eucalypteae</taxon>
        <taxon>Eucalyptus</taxon>
    </lineage>
</organism>
<reference evidence="1 2" key="1">
    <citation type="journal article" date="2014" name="Nature">
        <title>The genome of Eucalyptus grandis.</title>
        <authorList>
            <person name="Myburg A.A."/>
            <person name="Grattapaglia D."/>
            <person name="Tuskan G.A."/>
            <person name="Hellsten U."/>
            <person name="Hayes R.D."/>
            <person name="Grimwood J."/>
            <person name="Jenkins J."/>
            <person name="Lindquist E."/>
            <person name="Tice H."/>
            <person name="Bauer D."/>
            <person name="Goodstein D.M."/>
            <person name="Dubchak I."/>
            <person name="Poliakov A."/>
            <person name="Mizrachi E."/>
            <person name="Kullan A.R."/>
            <person name="Hussey S.G."/>
            <person name="Pinard D."/>
            <person name="van der Merwe K."/>
            <person name="Singh P."/>
            <person name="van Jaarsveld I."/>
            <person name="Silva-Junior O.B."/>
            <person name="Togawa R.C."/>
            <person name="Pappas M.R."/>
            <person name="Faria D.A."/>
            <person name="Sansaloni C.P."/>
            <person name="Petroli C.D."/>
            <person name="Yang X."/>
            <person name="Ranjan P."/>
            <person name="Tschaplinski T.J."/>
            <person name="Ye C.Y."/>
            <person name="Li T."/>
            <person name="Sterck L."/>
            <person name="Vanneste K."/>
            <person name="Murat F."/>
            <person name="Soler M."/>
            <person name="Clemente H.S."/>
            <person name="Saidi N."/>
            <person name="Cassan-Wang H."/>
            <person name="Dunand C."/>
            <person name="Hefer C.A."/>
            <person name="Bornberg-Bauer E."/>
            <person name="Kersting A.R."/>
            <person name="Vining K."/>
            <person name="Amarasinghe V."/>
            <person name="Ranik M."/>
            <person name="Naithani S."/>
            <person name="Elser J."/>
            <person name="Boyd A.E."/>
            <person name="Liston A."/>
            <person name="Spatafora J.W."/>
            <person name="Dharmwardhana P."/>
            <person name="Raja R."/>
            <person name="Sullivan C."/>
            <person name="Romanel E."/>
            <person name="Alves-Ferreira M."/>
            <person name="Kulheim C."/>
            <person name="Foley W."/>
            <person name="Carocha V."/>
            <person name="Paiva J."/>
            <person name="Kudrna D."/>
            <person name="Brommonschenkel S.H."/>
            <person name="Pasquali G."/>
            <person name="Byrne M."/>
            <person name="Rigault P."/>
            <person name="Tibbits J."/>
            <person name="Spokevicius A."/>
            <person name="Jones R.C."/>
            <person name="Steane D.A."/>
            <person name="Vaillancourt R.E."/>
            <person name="Potts B.M."/>
            <person name="Joubert F."/>
            <person name="Barry K."/>
            <person name="Pappas G.J."/>
            <person name="Strauss S.H."/>
            <person name="Jaiswal P."/>
            <person name="Grima-Pettenati J."/>
            <person name="Salse J."/>
            <person name="Van de Peer Y."/>
            <person name="Rokhsar D.S."/>
            <person name="Schmutz J."/>
        </authorList>
    </citation>
    <scope>NUCLEOTIDE SEQUENCE [LARGE SCALE GENOMIC DNA]</scope>
    <source>
        <strain evidence="2">cv. BRASUZ1</strain>
        <tissue evidence="1">Leaf extractions</tissue>
    </source>
</reference>
<evidence type="ECO:0000313" key="2">
    <source>
        <dbReference type="Proteomes" id="UP000030711"/>
    </source>
</evidence>
<dbReference type="Proteomes" id="UP000030711">
    <property type="component" value="Unassembled WGS sequence"/>
</dbReference>
<dbReference type="EMBL" id="MU849618">
    <property type="protein sequence ID" value="KAK2631527.1"/>
    <property type="molecule type" value="Genomic_DNA"/>
</dbReference>
<evidence type="ECO:0000313" key="1">
    <source>
        <dbReference type="EMBL" id="KAK2631527.1"/>
    </source>
</evidence>
<keyword evidence="2" id="KW-1185">Reference proteome</keyword>
<dbReference type="AlphaFoldDB" id="A0AAD9T997"/>
<proteinExistence type="predicted"/>
<name>A0AAD9T997_EUCGR</name>
<gene>
    <name evidence="1" type="ORF">EUGRSUZ_L02790</name>
</gene>
<accession>A0AAD9T997</accession>